<dbReference type="GO" id="GO:0006147">
    <property type="term" value="P:guanine catabolic process"/>
    <property type="evidence" value="ECO:0007669"/>
    <property type="project" value="UniProtKB-UniRule"/>
</dbReference>
<comment type="function">
    <text evidence="9">Catalyzes the hydrolytic deamination of guanine, producing xanthine and ammonia.</text>
</comment>
<evidence type="ECO:0000256" key="3">
    <source>
        <dbReference type="ARBA" id="ARBA00012781"/>
    </source>
</evidence>
<comment type="cofactor">
    <cofactor evidence="9">
        <name>Zn(2+)</name>
        <dbReference type="ChEBI" id="CHEBI:29105"/>
    </cofactor>
    <text evidence="9">Binds 1 zinc ion per subunit.</text>
</comment>
<dbReference type="Gene3D" id="2.30.40.10">
    <property type="entry name" value="Urease, subunit C, domain 1"/>
    <property type="match status" value="1"/>
</dbReference>
<dbReference type="EMBL" id="GBHO01009043">
    <property type="protein sequence ID" value="JAG34561.1"/>
    <property type="molecule type" value="Transcribed_RNA"/>
</dbReference>
<dbReference type="Pfam" id="PF01979">
    <property type="entry name" value="Amidohydro_1"/>
    <property type="match status" value="1"/>
</dbReference>
<dbReference type="InterPro" id="IPR014311">
    <property type="entry name" value="Guanine_deaminase"/>
</dbReference>
<dbReference type="InterPro" id="IPR006680">
    <property type="entry name" value="Amidohydro-rel"/>
</dbReference>
<evidence type="ECO:0000256" key="6">
    <source>
        <dbReference type="ARBA" id="ARBA00022801"/>
    </source>
</evidence>
<reference evidence="12" key="1">
    <citation type="journal article" date="2014" name="PLoS ONE">
        <title>Transcriptome-Based Identification of ABC Transporters in the Western Tarnished Plant Bug Lygus hesperus.</title>
        <authorList>
            <person name="Hull J.J."/>
            <person name="Chaney K."/>
            <person name="Geib S.M."/>
            <person name="Fabrick J.A."/>
            <person name="Brent C.S."/>
            <person name="Walsh D."/>
            <person name="Lavine L.C."/>
        </authorList>
    </citation>
    <scope>NUCLEOTIDE SEQUENCE</scope>
</reference>
<comment type="pathway">
    <text evidence="1 9">Purine metabolism; guanine degradation; xanthine from guanine: step 1/1.</text>
</comment>
<keyword evidence="6 9" id="KW-0378">Hydrolase</keyword>
<dbReference type="EMBL" id="GBHO01009042">
    <property type="protein sequence ID" value="JAG34562.1"/>
    <property type="molecule type" value="Transcribed_RNA"/>
</dbReference>
<evidence type="ECO:0000256" key="8">
    <source>
        <dbReference type="ARBA" id="ARBA00051148"/>
    </source>
</evidence>
<comment type="catalytic activity">
    <reaction evidence="8 9">
        <text>guanine + H2O + H(+) = xanthine + NH4(+)</text>
        <dbReference type="Rhea" id="RHEA:14665"/>
        <dbReference type="ChEBI" id="CHEBI:15377"/>
        <dbReference type="ChEBI" id="CHEBI:15378"/>
        <dbReference type="ChEBI" id="CHEBI:16235"/>
        <dbReference type="ChEBI" id="CHEBI:17712"/>
        <dbReference type="ChEBI" id="CHEBI:28938"/>
        <dbReference type="EC" id="3.5.4.3"/>
    </reaction>
</comment>
<dbReference type="InterPro" id="IPR032466">
    <property type="entry name" value="Metal_Hydrolase"/>
</dbReference>
<dbReference type="InterPro" id="IPR011059">
    <property type="entry name" value="Metal-dep_hydrolase_composite"/>
</dbReference>
<comment type="similarity">
    <text evidence="2 9">Belongs to the metallo-dependent hydrolases superfamily. ATZ/TRZ family.</text>
</comment>
<dbReference type="SUPFAM" id="SSF51338">
    <property type="entry name" value="Composite domain of metallo-dependent hydrolases"/>
    <property type="match status" value="1"/>
</dbReference>
<dbReference type="FunFam" id="3.20.20.140:FF:000022">
    <property type="entry name" value="Guanine deaminase"/>
    <property type="match status" value="1"/>
</dbReference>
<proteinExistence type="inferred from homology"/>
<name>A0A0A9YND1_LYGHE</name>
<keyword evidence="7 9" id="KW-0862">Zinc</keyword>
<dbReference type="NCBIfam" id="TIGR02967">
    <property type="entry name" value="guan_deamin"/>
    <property type="match status" value="1"/>
</dbReference>
<evidence type="ECO:0000256" key="9">
    <source>
        <dbReference type="RuleBase" id="RU366009"/>
    </source>
</evidence>
<evidence type="ECO:0000256" key="2">
    <source>
        <dbReference type="ARBA" id="ARBA00006745"/>
    </source>
</evidence>
<evidence type="ECO:0000256" key="4">
    <source>
        <dbReference type="ARBA" id="ARBA00014514"/>
    </source>
</evidence>
<dbReference type="EC" id="3.5.4.3" evidence="3 9"/>
<dbReference type="UniPathway" id="UPA00603">
    <property type="reaction ID" value="UER00660"/>
</dbReference>
<dbReference type="PANTHER" id="PTHR11271:SF6">
    <property type="entry name" value="GUANINE DEAMINASE"/>
    <property type="match status" value="1"/>
</dbReference>
<dbReference type="GO" id="GO:0005829">
    <property type="term" value="C:cytosol"/>
    <property type="evidence" value="ECO:0007669"/>
    <property type="project" value="TreeGrafter"/>
</dbReference>
<protein>
    <recommendedName>
        <fullName evidence="4 9">Guanine deaminase</fullName>
        <shortName evidence="9">Guanase</shortName>
        <ecNumber evidence="3 9">3.5.4.3</ecNumber>
    </recommendedName>
    <alternativeName>
        <fullName evidence="9">Guanine aminohydrolase</fullName>
    </alternativeName>
</protein>
<evidence type="ECO:0000313" key="11">
    <source>
        <dbReference type="EMBL" id="JAG34561.1"/>
    </source>
</evidence>
<dbReference type="GO" id="GO:0008270">
    <property type="term" value="F:zinc ion binding"/>
    <property type="evidence" value="ECO:0007669"/>
    <property type="project" value="UniProtKB-UniRule"/>
</dbReference>
<dbReference type="Gene3D" id="3.20.20.140">
    <property type="entry name" value="Metal-dependent hydrolases"/>
    <property type="match status" value="1"/>
</dbReference>
<evidence type="ECO:0000259" key="10">
    <source>
        <dbReference type="Pfam" id="PF01979"/>
    </source>
</evidence>
<dbReference type="PANTHER" id="PTHR11271">
    <property type="entry name" value="GUANINE DEAMINASE"/>
    <property type="match status" value="1"/>
</dbReference>
<evidence type="ECO:0000313" key="12">
    <source>
        <dbReference type="EMBL" id="JAG34562.1"/>
    </source>
</evidence>
<dbReference type="InterPro" id="IPR051607">
    <property type="entry name" value="Metallo-dep_hydrolases"/>
</dbReference>
<organism evidence="12">
    <name type="scientific">Lygus hesperus</name>
    <name type="common">Western plant bug</name>
    <dbReference type="NCBI Taxonomy" id="30085"/>
    <lineage>
        <taxon>Eukaryota</taxon>
        <taxon>Metazoa</taxon>
        <taxon>Ecdysozoa</taxon>
        <taxon>Arthropoda</taxon>
        <taxon>Hexapoda</taxon>
        <taxon>Insecta</taxon>
        <taxon>Pterygota</taxon>
        <taxon>Neoptera</taxon>
        <taxon>Paraneoptera</taxon>
        <taxon>Hemiptera</taxon>
        <taxon>Heteroptera</taxon>
        <taxon>Panheteroptera</taxon>
        <taxon>Cimicomorpha</taxon>
        <taxon>Miridae</taxon>
        <taxon>Mirini</taxon>
        <taxon>Lygus</taxon>
    </lineage>
</organism>
<reference evidence="12" key="2">
    <citation type="submission" date="2014-07" db="EMBL/GenBank/DDBJ databases">
        <authorList>
            <person name="Hull J."/>
        </authorList>
    </citation>
    <scope>NUCLEOTIDE SEQUENCE</scope>
</reference>
<dbReference type="SUPFAM" id="SSF51556">
    <property type="entry name" value="Metallo-dependent hydrolases"/>
    <property type="match status" value="1"/>
</dbReference>
<dbReference type="GO" id="GO:0008892">
    <property type="term" value="F:guanine deaminase activity"/>
    <property type="evidence" value="ECO:0007669"/>
    <property type="project" value="UniProtKB-UniRule"/>
</dbReference>
<accession>A0A0A9YND1</accession>
<sequence length="452" mass="50243">MTGTPENCLVFDGPLVHSCSRDQITTHDRALIVVEKGKISRIVANVTGDVREHLGDGKYQVRKLEKGQFLCPGFVDLHTHAPQFPNQGLGMDMPLLDWLQTYTFPLEMKYEDEGFAERVYKNVVKSTLKSGTTTACYFGTIHRKSTTRLAEAVSHIGQRGLVGKVNMNQNSNGKYVEKTEDSVNETVHFIQDVSALNNPLVEPVITPRFAISCSMDLLKELGKLAASGNYYIQTHISENKDEVEFTKEVFPDQPNYTEVYNVSGLLTNKTILGHGIYLSDEEQKVIASKGTAVAHCPNSNTWLKSGICDVRNLWRNNVKVGLGTDIGAGSVSSIIDAMRSALAVSINKSFYSPKDYKPLTYPEVFYLATLGGAEALNKHETIGNFMIGKDFDALLIDTEWNNRPDMNAPTFTMPDHSLVERVQKLIYSGDDRNIAEVYVRGRLVSSRNTSSK</sequence>
<keyword evidence="5 9" id="KW-0479">Metal-binding</keyword>
<gene>
    <name evidence="12" type="primary">guaD_0</name>
    <name evidence="11" type="synonym">guaD_1</name>
    <name evidence="11" type="ORF">CM83_31203</name>
    <name evidence="12" type="ORF">CM83_31204</name>
</gene>
<evidence type="ECO:0000256" key="5">
    <source>
        <dbReference type="ARBA" id="ARBA00022723"/>
    </source>
</evidence>
<evidence type="ECO:0000256" key="7">
    <source>
        <dbReference type="ARBA" id="ARBA00022833"/>
    </source>
</evidence>
<dbReference type="AlphaFoldDB" id="A0A0A9YND1"/>
<evidence type="ECO:0000256" key="1">
    <source>
        <dbReference type="ARBA" id="ARBA00004984"/>
    </source>
</evidence>
<feature type="domain" description="Amidohydrolase-related" evidence="10">
    <location>
        <begin position="69"/>
        <end position="444"/>
    </location>
</feature>